<evidence type="ECO:0000313" key="4">
    <source>
        <dbReference type="Proteomes" id="UP000031512"/>
    </source>
</evidence>
<dbReference type="RefSeq" id="XP_004833631.1">
    <property type="nucleotide sequence ID" value="XM_004833574.1"/>
</dbReference>
<dbReference type="AlphaFoldDB" id="L1LFY1"/>
<gene>
    <name evidence="3" type="ORF">BEWA_042170</name>
</gene>
<evidence type="ECO:0000256" key="1">
    <source>
        <dbReference type="SAM" id="Coils"/>
    </source>
</evidence>
<evidence type="ECO:0000256" key="2">
    <source>
        <dbReference type="SAM" id="MobiDB-lite"/>
    </source>
</evidence>
<reference evidence="3 4" key="1">
    <citation type="journal article" date="2012" name="BMC Genomics">
        <title>Comparative genomic analysis and phylogenetic position of Theileria equi.</title>
        <authorList>
            <person name="Kappmeyer L.S."/>
            <person name="Thiagarajan M."/>
            <person name="Herndon D.R."/>
            <person name="Ramsay J.D."/>
            <person name="Caler E."/>
            <person name="Djikeng A."/>
            <person name="Gillespie J.J."/>
            <person name="Lau A.O."/>
            <person name="Roalson E.H."/>
            <person name="Silva J.C."/>
            <person name="Silva M.G."/>
            <person name="Suarez C.E."/>
            <person name="Ueti M.W."/>
            <person name="Nene V.M."/>
            <person name="Mealey R.H."/>
            <person name="Knowles D.P."/>
            <person name="Brayton K.A."/>
        </authorList>
    </citation>
    <scope>NUCLEOTIDE SEQUENCE [LARGE SCALE GENOMIC DNA]</scope>
    <source>
        <strain evidence="3 4">WA</strain>
    </source>
</reference>
<proteinExistence type="predicted"/>
<feature type="compositionally biased region" description="Polar residues" evidence="2">
    <location>
        <begin position="153"/>
        <end position="187"/>
    </location>
</feature>
<feature type="coiled-coil region" evidence="1">
    <location>
        <begin position="292"/>
        <end position="344"/>
    </location>
</feature>
<dbReference type="GeneID" id="15807627"/>
<organism evidence="3 4">
    <name type="scientific">Theileria equi strain WA</name>
    <dbReference type="NCBI Taxonomy" id="1537102"/>
    <lineage>
        <taxon>Eukaryota</taxon>
        <taxon>Sar</taxon>
        <taxon>Alveolata</taxon>
        <taxon>Apicomplexa</taxon>
        <taxon>Aconoidasida</taxon>
        <taxon>Piroplasmida</taxon>
        <taxon>Theileriidae</taxon>
        <taxon>Theileria</taxon>
    </lineage>
</organism>
<dbReference type="eggNOG" id="ENOG502T1N3">
    <property type="taxonomic scope" value="Eukaryota"/>
</dbReference>
<dbReference type="VEuPathDB" id="PiroplasmaDB:BEWA_042170"/>
<dbReference type="Proteomes" id="UP000031512">
    <property type="component" value="Unassembled WGS sequence"/>
</dbReference>
<evidence type="ECO:0000313" key="3">
    <source>
        <dbReference type="EMBL" id="EKX74179.1"/>
    </source>
</evidence>
<sequence length="459" mass="52750">MECKLRDISQEPKVFREEQLQKCVFGKNAFILDDSFNGTTIFVPWRLHKPIEELFQSYADSGVMHTDQFISLVDKASLFPTFQNKRKKEDIVNVILERTNKNDQGLLFEDFLFALHLLARYRASVLRLTVQSSFNHMLSSLINLNKEKETSEPSDTSTAGKVDSLPQSRNSSIDSTVRTENESQSQEEPAETQDAESVTDTITAKDPIEILRSKSKDHSSSAYKSLEIHLSELIKALNDSGVHAENRNLQERLNEEMELRRNAELDSMNRQRKLEEESLEVKKDLLSKESSIYSLERTVDNLKEELERLTAMKEESENKLNIIISDLEKKVGDLDNELERRKLEVKLKQEMQEKLILDSEDEVKLFSIFCVYRDELPVNGEFVVSENSCIAFCLDFGLGDSDSPRESHAEPKAKQAYDKVSGQSVNGHLTYILFKEFLMQLSLLFKPELTPREGFKFIV</sequence>
<dbReference type="EMBL" id="ACOU01000002">
    <property type="protein sequence ID" value="EKX74179.1"/>
    <property type="molecule type" value="Genomic_DNA"/>
</dbReference>
<dbReference type="OrthoDB" id="365821at2759"/>
<keyword evidence="1" id="KW-0175">Coiled coil</keyword>
<dbReference type="KEGG" id="beq:BEWA_042170"/>
<name>L1LFY1_THEEQ</name>
<feature type="region of interest" description="Disordered" evidence="2">
    <location>
        <begin position="147"/>
        <end position="206"/>
    </location>
</feature>
<protein>
    <submittedName>
        <fullName evidence="3">Uncharacterized protein</fullName>
    </submittedName>
</protein>
<keyword evidence="4" id="KW-1185">Reference proteome</keyword>
<accession>L1LFY1</accession>
<comment type="caution">
    <text evidence="3">The sequence shown here is derived from an EMBL/GenBank/DDBJ whole genome shotgun (WGS) entry which is preliminary data.</text>
</comment>